<dbReference type="InterPro" id="IPR001431">
    <property type="entry name" value="Pept_M16_Zn_BS"/>
</dbReference>
<reference evidence="13" key="2">
    <citation type="submission" date="2018-04" db="EMBL/GenBank/DDBJ databases">
        <title>OnivRS2 (Oryza nivara Reference Sequence Version 2).</title>
        <authorList>
            <person name="Zhang J."/>
            <person name="Kudrna D."/>
            <person name="Lee S."/>
            <person name="Talag J."/>
            <person name="Rajasekar S."/>
            <person name="Welchert J."/>
            <person name="Hsing Y.-I."/>
            <person name="Wing R.A."/>
        </authorList>
    </citation>
    <scope>NUCLEOTIDE SEQUENCE [LARGE SCALE GENOMIC DNA]</scope>
</reference>
<dbReference type="Pfam" id="PF00675">
    <property type="entry name" value="Peptidase_M16"/>
    <property type="match status" value="1"/>
</dbReference>
<dbReference type="HOGENOM" id="CLU_004639_1_0_1"/>
<dbReference type="FunFam" id="3.30.830.10:FF:000028">
    <property type="entry name" value="Insulin-degrading enzyme-like 1 peroxisomal"/>
    <property type="match status" value="1"/>
</dbReference>
<evidence type="ECO:0000259" key="10">
    <source>
        <dbReference type="Pfam" id="PF05193"/>
    </source>
</evidence>
<evidence type="ECO:0000259" key="12">
    <source>
        <dbReference type="Pfam" id="PF22456"/>
    </source>
</evidence>
<proteinExistence type="inferred from homology"/>
<feature type="domain" description="Peptidase M16 middle/third" evidence="11">
    <location>
        <begin position="288"/>
        <end position="385"/>
    </location>
</feature>
<keyword evidence="5" id="KW-0378">Hydrolase</keyword>
<dbReference type="FunFam" id="3.30.830.10:FF:000004">
    <property type="entry name" value="Putative insulin-degrading enzyme"/>
    <property type="match status" value="1"/>
</dbReference>
<dbReference type="GO" id="GO:0005739">
    <property type="term" value="C:mitochondrion"/>
    <property type="evidence" value="ECO:0007669"/>
    <property type="project" value="TreeGrafter"/>
</dbReference>
<dbReference type="InterPro" id="IPR050626">
    <property type="entry name" value="Peptidase_M16"/>
</dbReference>
<evidence type="ECO:0000256" key="6">
    <source>
        <dbReference type="ARBA" id="ARBA00022833"/>
    </source>
</evidence>
<evidence type="ECO:0000256" key="8">
    <source>
        <dbReference type="RuleBase" id="RU004447"/>
    </source>
</evidence>
<dbReference type="SUPFAM" id="SSF63411">
    <property type="entry name" value="LuxS/MPP-like metallohydrolase"/>
    <property type="match status" value="3"/>
</dbReference>
<organism evidence="13">
    <name type="scientific">Oryza nivara</name>
    <name type="common">Indian wild rice</name>
    <name type="synonym">Oryza sativa f. spontanea</name>
    <dbReference type="NCBI Taxonomy" id="4536"/>
    <lineage>
        <taxon>Eukaryota</taxon>
        <taxon>Viridiplantae</taxon>
        <taxon>Streptophyta</taxon>
        <taxon>Embryophyta</taxon>
        <taxon>Tracheophyta</taxon>
        <taxon>Spermatophyta</taxon>
        <taxon>Magnoliopsida</taxon>
        <taxon>Liliopsida</taxon>
        <taxon>Poales</taxon>
        <taxon>Poaceae</taxon>
        <taxon>BOP clade</taxon>
        <taxon>Oryzoideae</taxon>
        <taxon>Oryzeae</taxon>
        <taxon>Oryzinae</taxon>
        <taxon>Oryza</taxon>
    </lineage>
</organism>
<evidence type="ECO:0000259" key="11">
    <source>
        <dbReference type="Pfam" id="PF16187"/>
    </source>
</evidence>
<evidence type="ECO:0000256" key="1">
    <source>
        <dbReference type="ARBA" id="ARBA00001947"/>
    </source>
</evidence>
<keyword evidence="6" id="KW-0862">Zinc</keyword>
<evidence type="ECO:0000259" key="9">
    <source>
        <dbReference type="Pfam" id="PF00675"/>
    </source>
</evidence>
<dbReference type="PANTHER" id="PTHR43690">
    <property type="entry name" value="NARDILYSIN"/>
    <property type="match status" value="1"/>
</dbReference>
<dbReference type="GO" id="GO:0051603">
    <property type="term" value="P:proteolysis involved in protein catabolic process"/>
    <property type="evidence" value="ECO:0007669"/>
    <property type="project" value="TreeGrafter"/>
</dbReference>
<evidence type="ECO:0000256" key="5">
    <source>
        <dbReference type="ARBA" id="ARBA00022801"/>
    </source>
</evidence>
<evidence type="ECO:0000256" key="4">
    <source>
        <dbReference type="ARBA" id="ARBA00022723"/>
    </source>
</evidence>
<dbReference type="EnsemblPlants" id="ONIVA01G37290.1">
    <property type="protein sequence ID" value="ONIVA01G37290.1"/>
    <property type="gene ID" value="ONIVA01G37290"/>
</dbReference>
<evidence type="ECO:0000313" key="14">
    <source>
        <dbReference type="Proteomes" id="UP000006591"/>
    </source>
</evidence>
<evidence type="ECO:0000313" key="13">
    <source>
        <dbReference type="EnsemblPlants" id="ONIVA01G37290.1"/>
    </source>
</evidence>
<reference evidence="13" key="1">
    <citation type="submission" date="2015-04" db="UniProtKB">
        <authorList>
            <consortium name="EnsemblPlants"/>
        </authorList>
    </citation>
    <scope>IDENTIFICATION</scope>
    <source>
        <strain evidence="13">SL10</strain>
    </source>
</reference>
<feature type="domain" description="Coenzyme PQQ synthesis protein F-like C-terminal lobe" evidence="12">
    <location>
        <begin position="509"/>
        <end position="608"/>
    </location>
</feature>
<dbReference type="OMA" id="FLECYIH"/>
<dbReference type="Pfam" id="PF05193">
    <property type="entry name" value="Peptidase_M16_C"/>
    <property type="match status" value="1"/>
</dbReference>
<feature type="domain" description="Peptidase M16 N-terminal" evidence="9">
    <location>
        <begin position="38"/>
        <end position="171"/>
    </location>
</feature>
<evidence type="ECO:0000256" key="7">
    <source>
        <dbReference type="ARBA" id="ARBA00023049"/>
    </source>
</evidence>
<evidence type="ECO:0000256" key="3">
    <source>
        <dbReference type="ARBA" id="ARBA00022670"/>
    </source>
</evidence>
<dbReference type="STRING" id="4536.A0A0E0FTY0"/>
<dbReference type="Pfam" id="PF16187">
    <property type="entry name" value="Peptidase_M16_M"/>
    <property type="match status" value="1"/>
</dbReference>
<sequence length="708" mass="81344">MAAAAAPAPAESNVEFIRARSDKREYRRVVLPNALECLLISDSETDKAAACMEVGVGSFSDPEGLEGLAHFLEHMLFYASEKYPGEQDYTKYITEHGGSCNAYTSSETTNFYFDVNVANFEEALDRFAQFFIKPLMSQDAVLREIKAVDSEHKKNLLSDGWRMYQLQKHLASKDHPYHKFSTGSWETLETKPKERGLDIRQELLKFYENYSANLMHLVVYGKESLDCIQSFVERLFSDIKNTDQRSFKCPSQPLSEQHMQLVIKAIPISEGDYLKISWPVTPNIHFYKEAYDAQIAGLFYSIYRTSAGFQVSVGGYNDKMRILLDAIMKHISNFEVKPNRFCALKETAVKDYQNFKFSQPYSQASYYLSLILEDQKWPLAEKLEALSKLEPDSLAKFMPHLLSKTFLECYIHGNIEPNEATSIVQEIEDTIFNTPNSVFKSMSPSQYLIKRVIMLENELKCYHQIEGLNQKNENSSVVQYIQKEACEDAKHVYIQVHLDDALSNIKLQLFALIASQPAFNQLRTVEQLGYIAGLSLRSDCGVWALEVVIQSTVKDPSHLDARIDEFFKMFESKIHELSDKDFKRNVKSLVDSKLEKFKNLWEESHFYWGEIEAGTLKFDRVESEVALLRELKKEEFIEFFDQHIRVGAPQRKTVSVQVFGGEHLAEFKKAIAEADTPKTYRITDIFGFKRSRPLYRSLKGGPGRITMD</sequence>
<comment type="similarity">
    <text evidence="2 8">Belongs to the peptidase M16 family.</text>
</comment>
<dbReference type="InterPro" id="IPR007863">
    <property type="entry name" value="Peptidase_M16_C"/>
</dbReference>
<feature type="domain" description="Peptidase M16 C-terminal" evidence="10">
    <location>
        <begin position="200"/>
        <end position="282"/>
    </location>
</feature>
<dbReference type="PANTHER" id="PTHR43690:SF7">
    <property type="entry name" value="OS01G0779100 PROTEIN"/>
    <property type="match status" value="1"/>
</dbReference>
<evidence type="ECO:0000256" key="2">
    <source>
        <dbReference type="ARBA" id="ARBA00007261"/>
    </source>
</evidence>
<dbReference type="GO" id="GO:0005829">
    <property type="term" value="C:cytosol"/>
    <property type="evidence" value="ECO:0007669"/>
    <property type="project" value="TreeGrafter"/>
</dbReference>
<keyword evidence="7" id="KW-0482">Metalloprotease</keyword>
<evidence type="ECO:0008006" key="15">
    <source>
        <dbReference type="Google" id="ProtNLM"/>
    </source>
</evidence>
<dbReference type="InterPro" id="IPR032632">
    <property type="entry name" value="Peptidase_M16_M"/>
</dbReference>
<dbReference type="AlphaFoldDB" id="A0A0E0FTY0"/>
<dbReference type="Gramene" id="ONIVA01G37290.1">
    <property type="protein sequence ID" value="ONIVA01G37290.1"/>
    <property type="gene ID" value="ONIVA01G37290"/>
</dbReference>
<dbReference type="InterPro" id="IPR054734">
    <property type="entry name" value="PqqF-like_C_4"/>
</dbReference>
<dbReference type="InterPro" id="IPR011249">
    <property type="entry name" value="Metalloenz_LuxS/M16"/>
</dbReference>
<keyword evidence="3" id="KW-0645">Protease</keyword>
<dbReference type="eggNOG" id="KOG0959">
    <property type="taxonomic scope" value="Eukaryota"/>
</dbReference>
<dbReference type="PROSITE" id="PS00143">
    <property type="entry name" value="INSULINASE"/>
    <property type="match status" value="1"/>
</dbReference>
<protein>
    <recommendedName>
        <fullName evidence="15">Peptidase M16 N-terminal domain-containing protein</fullName>
    </recommendedName>
</protein>
<accession>A0A0E0FTY0</accession>
<dbReference type="Proteomes" id="UP000006591">
    <property type="component" value="Chromosome 1"/>
</dbReference>
<dbReference type="GO" id="GO:0043171">
    <property type="term" value="P:peptide catabolic process"/>
    <property type="evidence" value="ECO:0007669"/>
    <property type="project" value="TreeGrafter"/>
</dbReference>
<keyword evidence="14" id="KW-1185">Reference proteome</keyword>
<keyword evidence="4" id="KW-0479">Metal-binding</keyword>
<dbReference type="GO" id="GO:0004222">
    <property type="term" value="F:metalloendopeptidase activity"/>
    <property type="evidence" value="ECO:0007669"/>
    <property type="project" value="InterPro"/>
</dbReference>
<dbReference type="Gene3D" id="3.30.830.10">
    <property type="entry name" value="Metalloenzyme, LuxS/M16 peptidase-like"/>
    <property type="match status" value="3"/>
</dbReference>
<dbReference type="Pfam" id="PF22456">
    <property type="entry name" value="PqqF-like_C_4"/>
    <property type="match status" value="1"/>
</dbReference>
<dbReference type="InterPro" id="IPR011765">
    <property type="entry name" value="Pept_M16_N"/>
</dbReference>
<dbReference type="MEROPS" id="M16.017"/>
<dbReference type="GO" id="GO:0046872">
    <property type="term" value="F:metal ion binding"/>
    <property type="evidence" value="ECO:0007669"/>
    <property type="project" value="UniProtKB-KW"/>
</dbReference>
<name>A0A0E0FTY0_ORYNI</name>
<comment type="cofactor">
    <cofactor evidence="1">
        <name>Zn(2+)</name>
        <dbReference type="ChEBI" id="CHEBI:29105"/>
    </cofactor>
</comment>